<keyword evidence="1" id="KW-0472">Membrane</keyword>
<feature type="transmembrane region" description="Helical" evidence="1">
    <location>
        <begin position="37"/>
        <end position="63"/>
    </location>
</feature>
<evidence type="ECO:0000256" key="1">
    <source>
        <dbReference type="SAM" id="Phobius"/>
    </source>
</evidence>
<dbReference type="EMBL" id="HE573019">
    <property type="protein sequence ID" value="CCC47124.1"/>
    <property type="molecule type" value="Genomic_DNA"/>
</dbReference>
<gene>
    <name evidence="2" type="ORF">TVY486_0303100</name>
</gene>
<dbReference type="VEuPathDB" id="TriTrypDB:TvY486_0303100"/>
<protein>
    <submittedName>
        <fullName evidence="2">Uncharacterized protein</fullName>
    </submittedName>
</protein>
<organism evidence="2">
    <name type="scientific">Trypanosoma vivax (strain Y486)</name>
    <dbReference type="NCBI Taxonomy" id="1055687"/>
    <lineage>
        <taxon>Eukaryota</taxon>
        <taxon>Discoba</taxon>
        <taxon>Euglenozoa</taxon>
        <taxon>Kinetoplastea</taxon>
        <taxon>Metakinetoplastina</taxon>
        <taxon>Trypanosomatida</taxon>
        <taxon>Trypanosomatidae</taxon>
        <taxon>Trypanosoma</taxon>
        <taxon>Duttonella</taxon>
    </lineage>
</organism>
<accession>G0TT43</accession>
<name>G0TT43_TRYVY</name>
<keyword evidence="1" id="KW-1133">Transmembrane helix</keyword>
<sequence>MRRKSEWLLPGKKHSNFSLMRLLSKPYLRHLRTQLKALLICTHFDTSFFFPLFLFVLFMFWGVSCNFHAHPSPRIYRRACVWSSAWFATFYFIVIVETPPRST</sequence>
<proteinExistence type="predicted"/>
<evidence type="ECO:0000313" key="2">
    <source>
        <dbReference type="EMBL" id="CCC47124.1"/>
    </source>
</evidence>
<reference evidence="2" key="1">
    <citation type="journal article" date="2012" name="Proc. Natl. Acad. Sci. U.S.A.">
        <title>Antigenic diversity is generated by distinct evolutionary mechanisms in African trypanosome species.</title>
        <authorList>
            <person name="Jackson A.P."/>
            <person name="Berry A."/>
            <person name="Aslett M."/>
            <person name="Allison H.C."/>
            <person name="Burton P."/>
            <person name="Vavrova-Anderson J."/>
            <person name="Brown R."/>
            <person name="Browne H."/>
            <person name="Corton N."/>
            <person name="Hauser H."/>
            <person name="Gamble J."/>
            <person name="Gilderthorp R."/>
            <person name="Marcello L."/>
            <person name="McQuillan J."/>
            <person name="Otto T.D."/>
            <person name="Quail M.A."/>
            <person name="Sanders M.J."/>
            <person name="van Tonder A."/>
            <person name="Ginger M.L."/>
            <person name="Field M.C."/>
            <person name="Barry J.D."/>
            <person name="Hertz-Fowler C."/>
            <person name="Berriman M."/>
        </authorList>
    </citation>
    <scope>NUCLEOTIDE SEQUENCE</scope>
    <source>
        <strain evidence="2">Y486</strain>
    </source>
</reference>
<dbReference type="AlphaFoldDB" id="G0TT43"/>
<feature type="transmembrane region" description="Helical" evidence="1">
    <location>
        <begin position="75"/>
        <end position="96"/>
    </location>
</feature>
<keyword evidence="1" id="KW-0812">Transmembrane</keyword>